<sequence>MSNSNTFPYASVGFSRGDFVGTCADQPADLHVSCLTIIFAYPTEISYLLCMLLHQLLCLLVNSHSILLLVFGEGPKISLTY</sequence>
<evidence type="ECO:0000313" key="1">
    <source>
        <dbReference type="EMBL" id="JAP14964.1"/>
    </source>
</evidence>
<dbReference type="EMBL" id="GEDG01025839">
    <property type="protein sequence ID" value="JAP14964.1"/>
    <property type="molecule type" value="Transcribed_RNA"/>
</dbReference>
<accession>A0A0V0H3L2</accession>
<proteinExistence type="predicted"/>
<organism evidence="1">
    <name type="scientific">Solanum chacoense</name>
    <name type="common">Chaco potato</name>
    <dbReference type="NCBI Taxonomy" id="4108"/>
    <lineage>
        <taxon>Eukaryota</taxon>
        <taxon>Viridiplantae</taxon>
        <taxon>Streptophyta</taxon>
        <taxon>Embryophyta</taxon>
        <taxon>Tracheophyta</taxon>
        <taxon>Spermatophyta</taxon>
        <taxon>Magnoliopsida</taxon>
        <taxon>eudicotyledons</taxon>
        <taxon>Gunneridae</taxon>
        <taxon>Pentapetalae</taxon>
        <taxon>asterids</taxon>
        <taxon>lamiids</taxon>
        <taxon>Solanales</taxon>
        <taxon>Solanaceae</taxon>
        <taxon>Solanoideae</taxon>
        <taxon>Solaneae</taxon>
        <taxon>Solanum</taxon>
    </lineage>
</organism>
<name>A0A0V0H3L2_SOLCH</name>
<protein>
    <submittedName>
        <fullName evidence="1">Putative ovule protein</fullName>
    </submittedName>
</protein>
<reference evidence="1" key="1">
    <citation type="submission" date="2015-12" db="EMBL/GenBank/DDBJ databases">
        <title>Gene expression during late stages of embryo sac development: a critical building block for successful pollen-pistil interactions.</title>
        <authorList>
            <person name="Liu Y."/>
            <person name="Joly V."/>
            <person name="Sabar M."/>
            <person name="Matton D.P."/>
        </authorList>
    </citation>
    <scope>NUCLEOTIDE SEQUENCE</scope>
</reference>
<dbReference type="AlphaFoldDB" id="A0A0V0H3L2"/>